<keyword evidence="1" id="KW-1133">Transmembrane helix</keyword>
<feature type="transmembrane region" description="Helical" evidence="1">
    <location>
        <begin position="66"/>
        <end position="86"/>
    </location>
</feature>
<dbReference type="PANTHER" id="PTHR21780">
    <property type="entry name" value="TRANSMEMBRANE PROTEIN 209"/>
    <property type="match status" value="1"/>
</dbReference>
<sequence length="541" mass="61051">MDLSATSVSPKRLLKGSNSPALERTLVLKHNRSCVKSCAFWIAVNIAILSLLLYDLSYACSLTISYYTYVEYGLLLLVFLNILYHITRIIVISFRFEQIPITLEQKKLLGITDYDASYRIVPFQDTPKKSVLSSNPLQLSSLSSRFTSTPMNTANSSWISSSPDGSGNLSLSSSWIYQKGSPGYRGQSQISPKQPSNLSSKFLSDSFRIDPISDEASLDEFLKERDTFEKINRVHNQSPQSSNLLSSFWRHPVTKNPKDSIVLSKCKYQLSSLTRDKNVSGSPKLEDNSIQTTTSGLEPWTRINVDIVALTQWNENLRKWISQTILERLVHEINTVNKSLEKHGLNDIIVGGIGLDRLRKTAHMVPVGHLVPTLKTLIPFLEVTANQEYLVKRIRQLAQGGCMSDFRWNGGGNHNGKPWNDSLPTDCSIVMHFLATYLDTQLMPLPSAPDVKPFSGYHYIKCTDKIPPLNDSTIFIHQVSDKPPHYRIIVGERIYEMGKGYNNMFHSILFFLYHMNKLGQGMIGRVNLGKAGLNMLWIIDQ</sequence>
<dbReference type="PANTHER" id="PTHR21780:SF0">
    <property type="entry name" value="TRANSMEMBRANE PROTEIN 209"/>
    <property type="match status" value="1"/>
</dbReference>
<organism evidence="2 3">
    <name type="scientific">Cryptolaemus montrouzieri</name>
    <dbReference type="NCBI Taxonomy" id="559131"/>
    <lineage>
        <taxon>Eukaryota</taxon>
        <taxon>Metazoa</taxon>
        <taxon>Ecdysozoa</taxon>
        <taxon>Arthropoda</taxon>
        <taxon>Hexapoda</taxon>
        <taxon>Insecta</taxon>
        <taxon>Pterygota</taxon>
        <taxon>Neoptera</taxon>
        <taxon>Endopterygota</taxon>
        <taxon>Coleoptera</taxon>
        <taxon>Polyphaga</taxon>
        <taxon>Cucujiformia</taxon>
        <taxon>Coccinelloidea</taxon>
        <taxon>Coccinellidae</taxon>
        <taxon>Scymninae</taxon>
        <taxon>Scymnini</taxon>
        <taxon>Cryptolaemus</taxon>
    </lineage>
</organism>
<dbReference type="EMBL" id="JABFTP020000185">
    <property type="protein sequence ID" value="KAL3289077.1"/>
    <property type="molecule type" value="Genomic_DNA"/>
</dbReference>
<gene>
    <name evidence="2" type="ORF">HHI36_003519</name>
</gene>
<feature type="transmembrane region" description="Helical" evidence="1">
    <location>
        <begin position="34"/>
        <end position="54"/>
    </location>
</feature>
<dbReference type="Proteomes" id="UP001516400">
    <property type="component" value="Unassembled WGS sequence"/>
</dbReference>
<evidence type="ECO:0000313" key="3">
    <source>
        <dbReference type="Proteomes" id="UP001516400"/>
    </source>
</evidence>
<dbReference type="InterPro" id="IPR019176">
    <property type="entry name" value="Cytochrome_B561-rel"/>
</dbReference>
<keyword evidence="1" id="KW-0472">Membrane</keyword>
<protein>
    <recommendedName>
        <fullName evidence="4">Transmembrane protein 209</fullName>
    </recommendedName>
</protein>
<proteinExistence type="predicted"/>
<dbReference type="AlphaFoldDB" id="A0ABD2PED4"/>
<keyword evidence="1" id="KW-0812">Transmembrane</keyword>
<name>A0ABD2PED4_9CUCU</name>
<keyword evidence="3" id="KW-1185">Reference proteome</keyword>
<accession>A0ABD2PED4</accession>
<evidence type="ECO:0000256" key="1">
    <source>
        <dbReference type="SAM" id="Phobius"/>
    </source>
</evidence>
<dbReference type="Pfam" id="PF09786">
    <property type="entry name" value="CytochromB561_N"/>
    <property type="match status" value="1"/>
</dbReference>
<evidence type="ECO:0000313" key="2">
    <source>
        <dbReference type="EMBL" id="KAL3289077.1"/>
    </source>
</evidence>
<evidence type="ECO:0008006" key="4">
    <source>
        <dbReference type="Google" id="ProtNLM"/>
    </source>
</evidence>
<comment type="caution">
    <text evidence="2">The sequence shown here is derived from an EMBL/GenBank/DDBJ whole genome shotgun (WGS) entry which is preliminary data.</text>
</comment>
<reference evidence="2 3" key="1">
    <citation type="journal article" date="2021" name="BMC Biol.">
        <title>Horizontally acquired antibacterial genes associated with adaptive radiation of ladybird beetles.</title>
        <authorList>
            <person name="Li H.S."/>
            <person name="Tang X.F."/>
            <person name="Huang Y.H."/>
            <person name="Xu Z.Y."/>
            <person name="Chen M.L."/>
            <person name="Du X.Y."/>
            <person name="Qiu B.Y."/>
            <person name="Chen P.T."/>
            <person name="Zhang W."/>
            <person name="Slipinski A."/>
            <person name="Escalona H.E."/>
            <person name="Waterhouse R.M."/>
            <person name="Zwick A."/>
            <person name="Pang H."/>
        </authorList>
    </citation>
    <scope>NUCLEOTIDE SEQUENCE [LARGE SCALE GENOMIC DNA]</scope>
    <source>
        <strain evidence="2">SYSU2018</strain>
    </source>
</reference>